<dbReference type="AlphaFoldDB" id="A0A0F9S862"/>
<name>A0A0F9S862_9ZZZZ</name>
<reference evidence="1" key="1">
    <citation type="journal article" date="2015" name="Nature">
        <title>Complex archaea that bridge the gap between prokaryotes and eukaryotes.</title>
        <authorList>
            <person name="Spang A."/>
            <person name="Saw J.H."/>
            <person name="Jorgensen S.L."/>
            <person name="Zaremba-Niedzwiedzka K."/>
            <person name="Martijn J."/>
            <person name="Lind A.E."/>
            <person name="van Eijk R."/>
            <person name="Schleper C."/>
            <person name="Guy L."/>
            <person name="Ettema T.J."/>
        </authorList>
    </citation>
    <scope>NUCLEOTIDE SEQUENCE</scope>
</reference>
<sequence length="376" mass="43534">MPTGFVITEWTEDQGLAVSYKYPKSLDVDLDDMMRIFYAHITGAGEAGNVVVRLEKARVNVSSFFTGMESEIPLMINLLLELGEEPEMFGETVIQEINDTILKFIKPSEMDVSKKYENVEGLYEYLKDSILLLKRLENLSKEQRMAQIYSSDKGRIILKILQDKALSRKELQAILEEKTNKIISNLEITLDSFIKTGLVKQDWVEGDTDITLFLLSDFALFRTPVAKLVENAKRNLPSPKLATIYLEEVKNFFKNYKPTKEDNLKIAQNIMNPDKYDYITLFRERTYPLNKIPRGPGESVVEIGNFLKTLENDHILKVIEDEKKVAWVFLLTDIKAHTFYPEYLIEKIRSDRMKGKLKKSVAIKHLELLEEIYKKQ</sequence>
<comment type="caution">
    <text evidence="1">The sequence shown here is derived from an EMBL/GenBank/DDBJ whole genome shotgun (WGS) entry which is preliminary data.</text>
</comment>
<gene>
    <name evidence="1" type="ORF">LCGC14_0806260</name>
</gene>
<protein>
    <submittedName>
        <fullName evidence="1">Uncharacterized protein</fullName>
    </submittedName>
</protein>
<organism evidence="1">
    <name type="scientific">marine sediment metagenome</name>
    <dbReference type="NCBI Taxonomy" id="412755"/>
    <lineage>
        <taxon>unclassified sequences</taxon>
        <taxon>metagenomes</taxon>
        <taxon>ecological metagenomes</taxon>
    </lineage>
</organism>
<proteinExistence type="predicted"/>
<evidence type="ECO:0000313" key="1">
    <source>
        <dbReference type="EMBL" id="KKN33196.1"/>
    </source>
</evidence>
<accession>A0A0F9S862</accession>
<dbReference type="EMBL" id="LAZR01002196">
    <property type="protein sequence ID" value="KKN33196.1"/>
    <property type="molecule type" value="Genomic_DNA"/>
</dbReference>